<protein>
    <recommendedName>
        <fullName evidence="3">DUF4219 domain-containing protein</fullName>
    </recommendedName>
</protein>
<proteinExistence type="predicted"/>
<evidence type="ECO:0000313" key="2">
    <source>
        <dbReference type="Proteomes" id="UP000807342"/>
    </source>
</evidence>
<evidence type="ECO:0008006" key="3">
    <source>
        <dbReference type="Google" id="ProtNLM"/>
    </source>
</evidence>
<gene>
    <name evidence="1" type="ORF">P691DRAFT_740317</name>
</gene>
<comment type="caution">
    <text evidence="1">The sequence shown here is derived from an EMBL/GenBank/DDBJ whole genome shotgun (WGS) entry which is preliminary data.</text>
</comment>
<accession>A0A9P6BUP7</accession>
<keyword evidence="2" id="KW-1185">Reference proteome</keyword>
<name>A0A9P6BUP7_9AGAR</name>
<dbReference type="EMBL" id="MU154224">
    <property type="protein sequence ID" value="KAF9439462.1"/>
    <property type="molecule type" value="Genomic_DNA"/>
</dbReference>
<reference evidence="1" key="1">
    <citation type="submission" date="2020-11" db="EMBL/GenBank/DDBJ databases">
        <authorList>
            <consortium name="DOE Joint Genome Institute"/>
            <person name="Ahrendt S."/>
            <person name="Riley R."/>
            <person name="Andreopoulos W."/>
            <person name="Labutti K."/>
            <person name="Pangilinan J."/>
            <person name="Ruiz-Duenas F.J."/>
            <person name="Barrasa J.M."/>
            <person name="Sanchez-Garcia M."/>
            <person name="Camarero S."/>
            <person name="Miyauchi S."/>
            <person name="Serrano A."/>
            <person name="Linde D."/>
            <person name="Babiker R."/>
            <person name="Drula E."/>
            <person name="Ayuso-Fernandez I."/>
            <person name="Pacheco R."/>
            <person name="Padilla G."/>
            <person name="Ferreira P."/>
            <person name="Barriuso J."/>
            <person name="Kellner H."/>
            <person name="Castanera R."/>
            <person name="Alfaro M."/>
            <person name="Ramirez L."/>
            <person name="Pisabarro A.G."/>
            <person name="Kuo A."/>
            <person name="Tritt A."/>
            <person name="Lipzen A."/>
            <person name="He G."/>
            <person name="Yan M."/>
            <person name="Ng V."/>
            <person name="Cullen D."/>
            <person name="Martin F."/>
            <person name="Rosso M.-N."/>
            <person name="Henrissat B."/>
            <person name="Hibbett D."/>
            <person name="Martinez A.T."/>
            <person name="Grigoriev I.V."/>
        </authorList>
    </citation>
    <scope>NUCLEOTIDE SEQUENCE</scope>
    <source>
        <strain evidence="1">MF-IS2</strain>
    </source>
</reference>
<organism evidence="1 2">
    <name type="scientific">Macrolepiota fuliginosa MF-IS2</name>
    <dbReference type="NCBI Taxonomy" id="1400762"/>
    <lineage>
        <taxon>Eukaryota</taxon>
        <taxon>Fungi</taxon>
        <taxon>Dikarya</taxon>
        <taxon>Basidiomycota</taxon>
        <taxon>Agaricomycotina</taxon>
        <taxon>Agaricomycetes</taxon>
        <taxon>Agaricomycetidae</taxon>
        <taxon>Agaricales</taxon>
        <taxon>Agaricineae</taxon>
        <taxon>Agaricaceae</taxon>
        <taxon>Macrolepiota</taxon>
    </lineage>
</organism>
<dbReference type="AlphaFoldDB" id="A0A9P6BUP7"/>
<evidence type="ECO:0000313" key="1">
    <source>
        <dbReference type="EMBL" id="KAF9439462.1"/>
    </source>
</evidence>
<sequence length="130" mass="15118">MGPGSDSANIWAFPKLNSSNYCSWSRHMQAALDSHQLWWGFIDVSEEPAPLKPSPNPPIRPGDTYTQAYSDWEKSQAEYKSWVQKDRSVMGILKGAIEEAQWLYIEEAKMLYEIWKALYDLYFMSQRSED</sequence>
<dbReference type="Proteomes" id="UP000807342">
    <property type="component" value="Unassembled WGS sequence"/>
</dbReference>